<reference evidence="2 3" key="1">
    <citation type="submission" date="2018-09" db="EMBL/GenBank/DDBJ databases">
        <title>Paenibacillus SK2017-BO5.</title>
        <authorList>
            <person name="Piskunova J.V."/>
            <person name="Dubiley S.A."/>
            <person name="Severinov K.V."/>
        </authorList>
    </citation>
    <scope>NUCLEOTIDE SEQUENCE [LARGE SCALE GENOMIC DNA]</scope>
    <source>
        <strain evidence="2 3">BO5</strain>
    </source>
</reference>
<dbReference type="SUPFAM" id="SSF143113">
    <property type="entry name" value="NAP-like"/>
    <property type="match status" value="1"/>
</dbReference>
<dbReference type="EMBL" id="QYZD01000075">
    <property type="protein sequence ID" value="RJG15457.1"/>
    <property type="molecule type" value="Genomic_DNA"/>
</dbReference>
<keyword evidence="1" id="KW-0812">Transmembrane</keyword>
<accession>A0A3A3G9M7</accession>
<feature type="transmembrane region" description="Helical" evidence="1">
    <location>
        <begin position="47"/>
        <end position="68"/>
    </location>
</feature>
<protein>
    <submittedName>
        <fullName evidence="2">Uncharacterized protein</fullName>
    </submittedName>
</protein>
<gene>
    <name evidence="2" type="ORF">DQX05_29735</name>
</gene>
<keyword evidence="1" id="KW-0472">Membrane</keyword>
<evidence type="ECO:0000313" key="3">
    <source>
        <dbReference type="Proteomes" id="UP000266177"/>
    </source>
</evidence>
<evidence type="ECO:0000313" key="2">
    <source>
        <dbReference type="EMBL" id="RJG15457.1"/>
    </source>
</evidence>
<dbReference type="AlphaFoldDB" id="A0A3A3G9M7"/>
<dbReference type="Proteomes" id="UP000266177">
    <property type="component" value="Unassembled WGS sequence"/>
</dbReference>
<sequence>MSLSALAKVIEYKSHPEGIEWFWAAEATVGTSETRSKKETKTDNNLAFIRINLFSYSFLNFFTMLFAVEYGSEKTMKEVVAKMMCRSEGWQGFENIKRR</sequence>
<evidence type="ECO:0000256" key="1">
    <source>
        <dbReference type="SAM" id="Phobius"/>
    </source>
</evidence>
<organism evidence="2 3">
    <name type="scientific">Paenibacillus thiaminolyticus</name>
    <name type="common">Bacillus thiaminolyticus</name>
    <dbReference type="NCBI Taxonomy" id="49283"/>
    <lineage>
        <taxon>Bacteria</taxon>
        <taxon>Bacillati</taxon>
        <taxon>Bacillota</taxon>
        <taxon>Bacilli</taxon>
        <taxon>Bacillales</taxon>
        <taxon>Paenibacillaceae</taxon>
        <taxon>Paenibacillus</taxon>
    </lineage>
</organism>
<keyword evidence="1" id="KW-1133">Transmembrane helix</keyword>
<comment type="caution">
    <text evidence="2">The sequence shown here is derived from an EMBL/GenBank/DDBJ whole genome shotgun (WGS) entry which is preliminary data.</text>
</comment>
<dbReference type="InterPro" id="IPR037231">
    <property type="entry name" value="NAP-like_sf"/>
</dbReference>
<proteinExistence type="predicted"/>
<name>A0A3A3G9M7_PANTH</name>